<accession>A0A841IXY5</accession>
<name>A0A841IXY5_9SPHN</name>
<keyword evidence="2" id="KW-1185">Reference proteome</keyword>
<evidence type="ECO:0000313" key="1">
    <source>
        <dbReference type="EMBL" id="MBB6123244.1"/>
    </source>
</evidence>
<protein>
    <submittedName>
        <fullName evidence="1">Uncharacterized protein</fullName>
    </submittedName>
</protein>
<reference evidence="1 2" key="1">
    <citation type="submission" date="2020-08" db="EMBL/GenBank/DDBJ databases">
        <title>Genomic Encyclopedia of Type Strains, Phase IV (KMG-IV): sequencing the most valuable type-strain genomes for metagenomic binning, comparative biology and taxonomic classification.</title>
        <authorList>
            <person name="Goeker M."/>
        </authorList>
    </citation>
    <scope>NUCLEOTIDE SEQUENCE [LARGE SCALE GENOMIC DNA]</scope>
    <source>
        <strain evidence="1 2">DSM 102255</strain>
    </source>
</reference>
<proteinExistence type="predicted"/>
<evidence type="ECO:0000313" key="2">
    <source>
        <dbReference type="Proteomes" id="UP000552700"/>
    </source>
</evidence>
<comment type="caution">
    <text evidence="1">The sequence shown here is derived from an EMBL/GenBank/DDBJ whole genome shotgun (WGS) entry which is preliminary data.</text>
</comment>
<dbReference type="RefSeq" id="WP_184077990.1">
    <property type="nucleotide sequence ID" value="NZ_JACIJP010000001.1"/>
</dbReference>
<dbReference type="AlphaFoldDB" id="A0A841IXY5"/>
<sequence>MSISAAQAVTAPSRPMGRQSVCAPCGATYHARRSTSRYCSAGCRKRASRGNDCYAFNLGALRNALHLLGFAGPIRQGSSQWGLTVPRSHALAEVNRRWPPALSDEDFVACLKALDIVGYDESGSACMARNTTVKQARSKRRLA</sequence>
<organism evidence="1 2">
    <name type="scientific">Sphingobium subterraneum</name>
    <dbReference type="NCBI Taxonomy" id="627688"/>
    <lineage>
        <taxon>Bacteria</taxon>
        <taxon>Pseudomonadati</taxon>
        <taxon>Pseudomonadota</taxon>
        <taxon>Alphaproteobacteria</taxon>
        <taxon>Sphingomonadales</taxon>
        <taxon>Sphingomonadaceae</taxon>
        <taxon>Sphingobium</taxon>
    </lineage>
</organism>
<dbReference type="EMBL" id="JACIJP010000001">
    <property type="protein sequence ID" value="MBB6123244.1"/>
    <property type="molecule type" value="Genomic_DNA"/>
</dbReference>
<gene>
    <name evidence="1" type="ORF">FHS92_000951</name>
</gene>
<dbReference type="Proteomes" id="UP000552700">
    <property type="component" value="Unassembled WGS sequence"/>
</dbReference>